<dbReference type="InterPro" id="IPR011059">
    <property type="entry name" value="Metal-dep_hydrolase_composite"/>
</dbReference>
<dbReference type="PIRSF" id="PIRSF038971">
    <property type="entry name" value="PhnM"/>
    <property type="match status" value="1"/>
</dbReference>
<evidence type="ECO:0000259" key="1">
    <source>
        <dbReference type="Pfam" id="PF07969"/>
    </source>
</evidence>
<dbReference type="AlphaFoldDB" id="A0A8G2F8H0"/>
<dbReference type="NCBIfam" id="NF011987">
    <property type="entry name" value="PRK15446.2-3"/>
    <property type="match status" value="1"/>
</dbReference>
<protein>
    <submittedName>
        <fullName evidence="2">Alpha-D-ribose 1-methylphosphonate 5-triphosphate diphosphatase</fullName>
    </submittedName>
</protein>
<organism evidence="2 3">
    <name type="scientific">Desulfomicrobium norvegicum (strain DSM 1741 / NCIMB 8310)</name>
    <name type="common">Desulfovibrio baculatus (strain Norway 4)</name>
    <name type="synonym">Desulfovibrio desulfuricans (strain Norway 4)</name>
    <dbReference type="NCBI Taxonomy" id="52561"/>
    <lineage>
        <taxon>Bacteria</taxon>
        <taxon>Pseudomonadati</taxon>
        <taxon>Thermodesulfobacteriota</taxon>
        <taxon>Desulfovibrionia</taxon>
        <taxon>Desulfovibrionales</taxon>
        <taxon>Desulfomicrobiaceae</taxon>
        <taxon>Desulfomicrobium</taxon>
    </lineage>
</organism>
<dbReference type="InterPro" id="IPR051781">
    <property type="entry name" value="Metallo-dep_Hydrolase"/>
</dbReference>
<dbReference type="InterPro" id="IPR012696">
    <property type="entry name" value="PhnM"/>
</dbReference>
<dbReference type="NCBIfam" id="TIGR02318">
    <property type="entry name" value="phosphono_phnM"/>
    <property type="match status" value="1"/>
</dbReference>
<name>A0A8G2F8H0_DESNO</name>
<dbReference type="Proteomes" id="UP000199581">
    <property type="component" value="Unassembled WGS sequence"/>
</dbReference>
<gene>
    <name evidence="2" type="ORF">SAMN05421830_11231</name>
</gene>
<reference evidence="2 3" key="1">
    <citation type="submission" date="2016-10" db="EMBL/GenBank/DDBJ databases">
        <authorList>
            <person name="Varghese N."/>
            <person name="Submissions S."/>
        </authorList>
    </citation>
    <scope>NUCLEOTIDE SEQUENCE [LARGE SCALE GENOMIC DNA]</scope>
    <source>
        <strain evidence="2 3">DSM 1741</strain>
    </source>
</reference>
<dbReference type="PANTHER" id="PTHR43135">
    <property type="entry name" value="ALPHA-D-RIBOSE 1-METHYLPHOSPHONATE 5-TRIPHOSPHATE DIPHOSPHATASE"/>
    <property type="match status" value="1"/>
</dbReference>
<dbReference type="GO" id="GO:0016810">
    <property type="term" value="F:hydrolase activity, acting on carbon-nitrogen (but not peptide) bonds"/>
    <property type="evidence" value="ECO:0007669"/>
    <property type="project" value="InterPro"/>
</dbReference>
<keyword evidence="3" id="KW-1185">Reference proteome</keyword>
<evidence type="ECO:0000313" key="3">
    <source>
        <dbReference type="Proteomes" id="UP000199581"/>
    </source>
</evidence>
<dbReference type="Pfam" id="PF07969">
    <property type="entry name" value="Amidohydro_3"/>
    <property type="match status" value="1"/>
</dbReference>
<dbReference type="EMBL" id="FOTO01000012">
    <property type="protein sequence ID" value="SFM03560.1"/>
    <property type="molecule type" value="Genomic_DNA"/>
</dbReference>
<sequence>MHELILANARIVLADEVILGSLSVRDGLIHDIAPGATTTPAAVDFAGDLLIPGLVELHTDNLEKQLLPRPGVLWPSARAALLAHDAQLVAAGITTVLDALSCGQYYEKSDRRTMLDLTLTALQELRPTGHLRADHFLHVRCEISDPEMPRLFEPFRDMDDVHLVSLMDHTPGQRQFVDIDAYRTYYSKDRQWTDQEFAVEMARMQGVQARFAGAHAEDILGWCRSKGVPVASHDDATAEHVDWAHGHGIAISEFPTTMDAARRACELGLLTLMGSPNVVRNGSHSGNVSVRDVAAAGLLGGLSSDYVPASLLHAAWILHSEVGLPLHESMALVTANPARALGLTDRGRIEPGLRADLVRVHIDRDLPIIRRVWRDGERVY</sequence>
<dbReference type="InterPro" id="IPR013108">
    <property type="entry name" value="Amidohydro_3"/>
</dbReference>
<accession>A0A8G2F8H0</accession>
<dbReference type="GO" id="GO:0019700">
    <property type="term" value="P:organic phosphonate catabolic process"/>
    <property type="evidence" value="ECO:0007669"/>
    <property type="project" value="InterPro"/>
</dbReference>
<dbReference type="InterPro" id="IPR032466">
    <property type="entry name" value="Metal_Hydrolase"/>
</dbReference>
<dbReference type="CDD" id="cd01306">
    <property type="entry name" value="PhnM"/>
    <property type="match status" value="1"/>
</dbReference>
<dbReference type="Gene3D" id="3.20.20.140">
    <property type="entry name" value="Metal-dependent hydrolases"/>
    <property type="match status" value="1"/>
</dbReference>
<dbReference type="OrthoDB" id="9785413at2"/>
<comment type="caution">
    <text evidence="2">The sequence shown here is derived from an EMBL/GenBank/DDBJ whole genome shotgun (WGS) entry which is preliminary data.</text>
</comment>
<evidence type="ECO:0000313" key="2">
    <source>
        <dbReference type="EMBL" id="SFM03560.1"/>
    </source>
</evidence>
<proteinExistence type="predicted"/>
<dbReference type="NCBIfam" id="NF011984">
    <property type="entry name" value="PRK15446.1-5"/>
    <property type="match status" value="1"/>
</dbReference>
<dbReference type="RefSeq" id="WP_092193624.1">
    <property type="nucleotide sequence ID" value="NZ_FOTO01000012.1"/>
</dbReference>
<dbReference type="SUPFAM" id="SSF51556">
    <property type="entry name" value="Metallo-dependent hydrolases"/>
    <property type="match status" value="1"/>
</dbReference>
<dbReference type="PANTHER" id="PTHR43135:SF3">
    <property type="entry name" value="ALPHA-D-RIBOSE 1-METHYLPHOSPHONATE 5-TRIPHOSPHATE DIPHOSPHATASE"/>
    <property type="match status" value="1"/>
</dbReference>
<dbReference type="SUPFAM" id="SSF51338">
    <property type="entry name" value="Composite domain of metallo-dependent hydrolases"/>
    <property type="match status" value="1"/>
</dbReference>
<feature type="domain" description="Amidohydrolase 3" evidence="1">
    <location>
        <begin position="281"/>
        <end position="380"/>
    </location>
</feature>
<dbReference type="NCBIfam" id="NF011981">
    <property type="entry name" value="PRK15446.1-2"/>
    <property type="match status" value="1"/>
</dbReference>
<dbReference type="NCBIfam" id="NF011990">
    <property type="entry name" value="PRK15446.2-6"/>
    <property type="match status" value="1"/>
</dbReference>
<dbReference type="Gene3D" id="2.30.40.10">
    <property type="entry name" value="Urease, subunit C, domain 1"/>
    <property type="match status" value="1"/>
</dbReference>